<proteinExistence type="predicted"/>
<evidence type="ECO:0000313" key="3">
    <source>
        <dbReference type="Proteomes" id="UP000806528"/>
    </source>
</evidence>
<dbReference type="EMBL" id="JADBGI010000019">
    <property type="protein sequence ID" value="MBE3000977.1"/>
    <property type="molecule type" value="Genomic_DNA"/>
</dbReference>
<comment type="caution">
    <text evidence="2">The sequence shown here is derived from an EMBL/GenBank/DDBJ whole genome shotgun (WGS) entry which is preliminary data.</text>
</comment>
<name>A0ABR9PAX2_9ACTN</name>
<sequence length="175" mass="18391">MKVLRNSRVPLAVGAAALLPCAFFGSTALVTWIAAHAAWLTLPTALGAPFAVPRLSLVPFGERPGATVAVELLAVVVLAVVAAAWTARALRRRPDPGPWRSSASGWWAFTVGLAAANVPRALVPAWEMGLGPLGWYGMLLGGLLAALLWGLLLGWVCVLPRLLLRAPTPLPAREP</sequence>
<keyword evidence="1" id="KW-1133">Transmembrane helix</keyword>
<accession>A0ABR9PAX2</accession>
<keyword evidence="1" id="KW-0812">Transmembrane</keyword>
<keyword evidence="1" id="KW-0472">Membrane</keyword>
<evidence type="ECO:0000256" key="1">
    <source>
        <dbReference type="SAM" id="Phobius"/>
    </source>
</evidence>
<evidence type="ECO:0000313" key="2">
    <source>
        <dbReference type="EMBL" id="MBE3000977.1"/>
    </source>
</evidence>
<feature type="transmembrane region" description="Helical" evidence="1">
    <location>
        <begin position="135"/>
        <end position="158"/>
    </location>
</feature>
<feature type="transmembrane region" description="Helical" evidence="1">
    <location>
        <begin position="106"/>
        <end position="123"/>
    </location>
</feature>
<reference evidence="2 3" key="1">
    <citation type="submission" date="2020-09" db="EMBL/GenBank/DDBJ databases">
        <title>Diversity and distribution of actinomycetes associated with coral in the coast of Hainan.</title>
        <authorList>
            <person name="Li F."/>
        </authorList>
    </citation>
    <scope>NUCLEOTIDE SEQUENCE [LARGE SCALE GENOMIC DNA]</scope>
    <source>
        <strain evidence="2 3">HNM0947</strain>
    </source>
</reference>
<protein>
    <submittedName>
        <fullName evidence="2">Uncharacterized protein</fullName>
    </submittedName>
</protein>
<dbReference type="Proteomes" id="UP000806528">
    <property type="component" value="Unassembled WGS sequence"/>
</dbReference>
<feature type="transmembrane region" description="Helical" evidence="1">
    <location>
        <begin position="66"/>
        <end position="85"/>
    </location>
</feature>
<organism evidence="2 3">
    <name type="scientific">Nocardiopsis coralli</name>
    <dbReference type="NCBI Taxonomy" id="2772213"/>
    <lineage>
        <taxon>Bacteria</taxon>
        <taxon>Bacillati</taxon>
        <taxon>Actinomycetota</taxon>
        <taxon>Actinomycetes</taxon>
        <taxon>Streptosporangiales</taxon>
        <taxon>Nocardiopsidaceae</taxon>
        <taxon>Nocardiopsis</taxon>
    </lineage>
</organism>
<dbReference type="RefSeq" id="WP_193123575.1">
    <property type="nucleotide sequence ID" value="NZ_JADBGI010000019.1"/>
</dbReference>
<gene>
    <name evidence="2" type="ORF">IDM40_20095</name>
</gene>
<keyword evidence="3" id="KW-1185">Reference proteome</keyword>